<feature type="region of interest" description="Disordered" evidence="1">
    <location>
        <begin position="1"/>
        <end position="161"/>
    </location>
</feature>
<gene>
    <name evidence="2" type="ORF">HPB48_014981</name>
</gene>
<organism evidence="2 3">
    <name type="scientific">Haemaphysalis longicornis</name>
    <name type="common">Bush tick</name>
    <dbReference type="NCBI Taxonomy" id="44386"/>
    <lineage>
        <taxon>Eukaryota</taxon>
        <taxon>Metazoa</taxon>
        <taxon>Ecdysozoa</taxon>
        <taxon>Arthropoda</taxon>
        <taxon>Chelicerata</taxon>
        <taxon>Arachnida</taxon>
        <taxon>Acari</taxon>
        <taxon>Parasitiformes</taxon>
        <taxon>Ixodida</taxon>
        <taxon>Ixodoidea</taxon>
        <taxon>Ixodidae</taxon>
        <taxon>Haemaphysalinae</taxon>
        <taxon>Haemaphysalis</taxon>
    </lineage>
</organism>
<proteinExistence type="predicted"/>
<evidence type="ECO:0000256" key="1">
    <source>
        <dbReference type="SAM" id="MobiDB-lite"/>
    </source>
</evidence>
<accession>A0A9J6FG24</accession>
<evidence type="ECO:0000313" key="3">
    <source>
        <dbReference type="Proteomes" id="UP000821853"/>
    </source>
</evidence>
<name>A0A9J6FG24_HAELO</name>
<reference evidence="2 3" key="1">
    <citation type="journal article" date="2020" name="Cell">
        <title>Large-Scale Comparative Analyses of Tick Genomes Elucidate Their Genetic Diversity and Vector Capacities.</title>
        <authorList>
            <consortium name="Tick Genome and Microbiome Consortium (TIGMIC)"/>
            <person name="Jia N."/>
            <person name="Wang J."/>
            <person name="Shi W."/>
            <person name="Du L."/>
            <person name="Sun Y."/>
            <person name="Zhan W."/>
            <person name="Jiang J.F."/>
            <person name="Wang Q."/>
            <person name="Zhang B."/>
            <person name="Ji P."/>
            <person name="Bell-Sakyi L."/>
            <person name="Cui X.M."/>
            <person name="Yuan T.T."/>
            <person name="Jiang B.G."/>
            <person name="Yang W.F."/>
            <person name="Lam T.T."/>
            <person name="Chang Q.C."/>
            <person name="Ding S.J."/>
            <person name="Wang X.J."/>
            <person name="Zhu J.G."/>
            <person name="Ruan X.D."/>
            <person name="Zhao L."/>
            <person name="Wei J.T."/>
            <person name="Ye R.Z."/>
            <person name="Que T.C."/>
            <person name="Du C.H."/>
            <person name="Zhou Y.H."/>
            <person name="Cheng J.X."/>
            <person name="Dai P.F."/>
            <person name="Guo W.B."/>
            <person name="Han X.H."/>
            <person name="Huang E.J."/>
            <person name="Li L.F."/>
            <person name="Wei W."/>
            <person name="Gao Y.C."/>
            <person name="Liu J.Z."/>
            <person name="Shao H.Z."/>
            <person name="Wang X."/>
            <person name="Wang C.C."/>
            <person name="Yang T.C."/>
            <person name="Huo Q.B."/>
            <person name="Li W."/>
            <person name="Chen H.Y."/>
            <person name="Chen S.E."/>
            <person name="Zhou L.G."/>
            <person name="Ni X.B."/>
            <person name="Tian J.H."/>
            <person name="Sheng Y."/>
            <person name="Liu T."/>
            <person name="Pan Y.S."/>
            <person name="Xia L.Y."/>
            <person name="Li J."/>
            <person name="Zhao F."/>
            <person name="Cao W.C."/>
        </authorList>
    </citation>
    <scope>NUCLEOTIDE SEQUENCE [LARGE SCALE GENOMIC DNA]</scope>
    <source>
        <strain evidence="2">HaeL-2018</strain>
    </source>
</reference>
<feature type="compositionally biased region" description="Low complexity" evidence="1">
    <location>
        <begin position="151"/>
        <end position="161"/>
    </location>
</feature>
<dbReference type="EMBL" id="JABSTR010000001">
    <property type="protein sequence ID" value="KAH9362042.1"/>
    <property type="molecule type" value="Genomic_DNA"/>
</dbReference>
<feature type="compositionally biased region" description="Pro residues" evidence="1">
    <location>
        <begin position="67"/>
        <end position="100"/>
    </location>
</feature>
<sequence>MPRSVQERYTPPLIKREPDHVSEASSSDKESSSGGKRRDSTHQKEHEDPRRRGSSEGVIRVIDPRRPSTPPLPRPPSPPIQSPPRPRTPTKTPPLTPPGSPTQSPDEAEEEVLPRGPRTPKEEEPDEPESPAKPSLVKLAHSKQASPRTPPTITNATPIPTIQTVSAVPPAATVIPMEPIGDGLLEDDDLYESITPDSSPEHFQAGFPEEAETTPAANIDDDDDNGFETISSEDEPYLSDGDNGMGMASVSLLSLFVTHAGLVLWLYFKDPSLTPYEVEKAKKCGDTPRDVSEEALKVFESLSAFDGREHSDRWVEAMENAAVHLSADALVELFENKKFEAAANTLLSWVEEGLSLKAALNQPQPAYKVRHMKAGIRLATVLFLTGEEIVSKLLDRAVPEKLLVLFMAPYMSLPLKLQIVRALDAATYSRAGMQALFTRKMKAPPDAHVDINLDNIADDLTEVYESKMVESMTGYQILLKLLFLKQSTRATVALTALLKKLHLYDLVCKLRATVDKIAQSTQLCEVKEKEPSGKEQTHLALDPGDCAQLGCLEELDKAAISLDLLCRSYRKAGKEMAQPLRYLPAQSRFEAPQTPFDPYPALFKMFKENHLLEMLCVLASSPMSASHTGITSALRELLAELLKTCPGMLFLLSDHEAANCLHRALLQEESEMVGLEDSVCHQVGIHLVYHLQALKHIDSLMAFHSRGDADFDLRLCKSVCTGYATELVLLTVRNSDSAQLLQNYSEIFHRLSQQEMPQRLQELAAWMEPTLKLPSYSHESVAYLMGCVKAAADSAASLPPVLITALRILQHLGLPPGDFRSGESVLSLYLTDDEEELKYKYVIMQVFAHNGLSIFLTIMQKISEEFLKPWNGSASLVGLQGALMVAVLKPVVNLLQFMLGYLISCRGTEVGFLAFLYF</sequence>
<dbReference type="AlphaFoldDB" id="A0A9J6FG24"/>
<dbReference type="GO" id="GO:0036396">
    <property type="term" value="C:RNA N6-methyladenosine methyltransferase complex"/>
    <property type="evidence" value="ECO:0007669"/>
    <property type="project" value="TreeGrafter"/>
</dbReference>
<comment type="caution">
    <text evidence="2">The sequence shown here is derived from an EMBL/GenBank/DDBJ whole genome shotgun (WGS) entry which is preliminary data.</text>
</comment>
<dbReference type="OrthoDB" id="6489781at2759"/>
<keyword evidence="3" id="KW-1185">Reference proteome</keyword>
<dbReference type="Proteomes" id="UP000821853">
    <property type="component" value="Chromosome 1"/>
</dbReference>
<dbReference type="InterPro" id="IPR026736">
    <property type="entry name" value="Virilizer"/>
</dbReference>
<dbReference type="PANTHER" id="PTHR23185">
    <property type="entry name" value="PROTEIN VIRILIZER HOMOLOG"/>
    <property type="match status" value="1"/>
</dbReference>
<dbReference type="VEuPathDB" id="VectorBase:HLOH_065388"/>
<dbReference type="GO" id="GO:0003723">
    <property type="term" value="F:RNA binding"/>
    <property type="evidence" value="ECO:0007669"/>
    <property type="project" value="TreeGrafter"/>
</dbReference>
<protein>
    <submittedName>
        <fullName evidence="2">Uncharacterized protein</fullName>
    </submittedName>
</protein>
<feature type="compositionally biased region" description="Basic and acidic residues" evidence="1">
    <location>
        <begin position="14"/>
        <end position="54"/>
    </location>
</feature>
<dbReference type="PANTHER" id="PTHR23185:SF0">
    <property type="entry name" value="PROTEIN VIRILIZER HOMOLOG"/>
    <property type="match status" value="1"/>
</dbReference>
<feature type="region of interest" description="Disordered" evidence="1">
    <location>
        <begin position="178"/>
        <end position="205"/>
    </location>
</feature>
<dbReference type="OMA" id="YSHESVA"/>
<evidence type="ECO:0000313" key="2">
    <source>
        <dbReference type="EMBL" id="KAH9362042.1"/>
    </source>
</evidence>